<organism evidence="5 6">
    <name type="scientific">Sulfuricurvum kujiense</name>
    <dbReference type="NCBI Taxonomy" id="148813"/>
    <lineage>
        <taxon>Bacteria</taxon>
        <taxon>Pseudomonadati</taxon>
        <taxon>Campylobacterota</taxon>
        <taxon>Epsilonproteobacteria</taxon>
        <taxon>Campylobacterales</taxon>
        <taxon>Sulfurimonadaceae</taxon>
        <taxon>Sulfuricurvum</taxon>
    </lineage>
</organism>
<dbReference type="InterPro" id="IPR050155">
    <property type="entry name" value="HAD-like_hydrolase_sf"/>
</dbReference>
<comment type="caution">
    <text evidence="5">The sequence shown here is derived from an EMBL/GenBank/DDBJ whole genome shotgun (WGS) entry which is preliminary data.</text>
</comment>
<dbReference type="AlphaFoldDB" id="A0A2D3WDW5"/>
<proteinExistence type="inferred from homology"/>
<comment type="catalytic activity">
    <reaction evidence="1">
        <text>2-phosphoglycolate + H2O = glycolate + phosphate</text>
        <dbReference type="Rhea" id="RHEA:14369"/>
        <dbReference type="ChEBI" id="CHEBI:15377"/>
        <dbReference type="ChEBI" id="CHEBI:29805"/>
        <dbReference type="ChEBI" id="CHEBI:43474"/>
        <dbReference type="ChEBI" id="CHEBI:58033"/>
        <dbReference type="EC" id="3.1.3.18"/>
    </reaction>
</comment>
<dbReference type="GO" id="GO:0008967">
    <property type="term" value="F:phosphoglycolate phosphatase activity"/>
    <property type="evidence" value="ECO:0007669"/>
    <property type="project" value="UniProtKB-EC"/>
</dbReference>
<evidence type="ECO:0000313" key="5">
    <source>
        <dbReference type="EMBL" id="DAB39482.1"/>
    </source>
</evidence>
<sequence length="216" mass="24271">MRHIALFDMDGTLIDSGLDITLSINHVRASYYNLDPLSVQAVIDAINAPERNLSEIFYGQSHYEARAKELFETHYFDQCIQNVTPYQGIRELLSALYDKNVIMGVATNAPSIFAKRMLKHLELDSFFQLIIGADDVDLPKPHPQMLHRHLDHYHYNFGTDYALMIGDNSKDMEAAQKAGITSVFAGWGFSSKGDGDYFASSPQSLFDIITTKKGTV</sequence>
<dbReference type="InterPro" id="IPR036412">
    <property type="entry name" value="HAD-like_sf"/>
</dbReference>
<dbReference type="SFLD" id="SFLDG01135">
    <property type="entry name" value="C1.5.6:_HAD__Beta-PGM__Phospha"/>
    <property type="match status" value="1"/>
</dbReference>
<dbReference type="Gene3D" id="1.10.150.240">
    <property type="entry name" value="Putative phosphatase, domain 2"/>
    <property type="match status" value="1"/>
</dbReference>
<evidence type="ECO:0000256" key="1">
    <source>
        <dbReference type="ARBA" id="ARBA00000830"/>
    </source>
</evidence>
<dbReference type="Pfam" id="PF13419">
    <property type="entry name" value="HAD_2"/>
    <property type="match status" value="1"/>
</dbReference>
<name>A0A2D3WDW5_9BACT</name>
<comment type="pathway">
    <text evidence="2">Organic acid metabolism; glycolate biosynthesis; glycolate from 2-phosphoglycolate: step 1/1.</text>
</comment>
<evidence type="ECO:0000256" key="4">
    <source>
        <dbReference type="ARBA" id="ARBA00013078"/>
    </source>
</evidence>
<dbReference type="SUPFAM" id="SSF56784">
    <property type="entry name" value="HAD-like"/>
    <property type="match status" value="1"/>
</dbReference>
<dbReference type="GO" id="GO:0006281">
    <property type="term" value="P:DNA repair"/>
    <property type="evidence" value="ECO:0007669"/>
    <property type="project" value="TreeGrafter"/>
</dbReference>
<dbReference type="InterPro" id="IPR023198">
    <property type="entry name" value="PGP-like_dom2"/>
</dbReference>
<dbReference type="InterPro" id="IPR041492">
    <property type="entry name" value="HAD_2"/>
</dbReference>
<evidence type="ECO:0000256" key="3">
    <source>
        <dbReference type="ARBA" id="ARBA00006171"/>
    </source>
</evidence>
<dbReference type="PANTHER" id="PTHR43434">
    <property type="entry name" value="PHOSPHOGLYCOLATE PHOSPHATASE"/>
    <property type="match status" value="1"/>
</dbReference>
<dbReference type="Proteomes" id="UP000228859">
    <property type="component" value="Unassembled WGS sequence"/>
</dbReference>
<dbReference type="NCBIfam" id="TIGR01509">
    <property type="entry name" value="HAD-SF-IA-v3"/>
    <property type="match status" value="1"/>
</dbReference>
<dbReference type="PANTHER" id="PTHR43434:SF1">
    <property type="entry name" value="PHOSPHOGLYCOLATE PHOSPHATASE"/>
    <property type="match status" value="1"/>
</dbReference>
<protein>
    <recommendedName>
        <fullName evidence="4">phosphoglycolate phosphatase</fullName>
        <ecNumber evidence="4">3.1.3.18</ecNumber>
    </recommendedName>
</protein>
<reference evidence="5 6" key="1">
    <citation type="journal article" date="2017" name="Front. Microbiol.">
        <title>Comparative Genomic Analysis of the Class Epsilonproteobacteria and Proposed Reclassification to Epsilonbacteraeota (phyl. nov.).</title>
        <authorList>
            <person name="Waite D.W."/>
            <person name="Vanwonterghem I."/>
            <person name="Rinke C."/>
            <person name="Parks D.H."/>
            <person name="Zhang Y."/>
            <person name="Takai K."/>
            <person name="Sievert S.M."/>
            <person name="Simon J."/>
            <person name="Campbell B.J."/>
            <person name="Hanson T.E."/>
            <person name="Woyke T."/>
            <person name="Klotz M.G."/>
            <person name="Hugenholtz P."/>
        </authorList>
    </citation>
    <scope>NUCLEOTIDE SEQUENCE [LARGE SCALE GENOMIC DNA]</scope>
    <source>
        <strain evidence="5">UBA12443</strain>
    </source>
</reference>
<evidence type="ECO:0000256" key="2">
    <source>
        <dbReference type="ARBA" id="ARBA00004818"/>
    </source>
</evidence>
<dbReference type="EC" id="3.1.3.18" evidence="4"/>
<dbReference type="Gene3D" id="3.40.50.1000">
    <property type="entry name" value="HAD superfamily/HAD-like"/>
    <property type="match status" value="1"/>
</dbReference>
<dbReference type="InterPro" id="IPR023214">
    <property type="entry name" value="HAD_sf"/>
</dbReference>
<accession>A0A2D3WDW5</accession>
<dbReference type="InterPro" id="IPR006439">
    <property type="entry name" value="HAD-SF_hydro_IA"/>
</dbReference>
<dbReference type="SFLD" id="SFLDG01129">
    <property type="entry name" value="C1.5:_HAD__Beta-PGM__Phosphata"/>
    <property type="match status" value="1"/>
</dbReference>
<dbReference type="SFLD" id="SFLDS00003">
    <property type="entry name" value="Haloacid_Dehalogenase"/>
    <property type="match status" value="1"/>
</dbReference>
<comment type="similarity">
    <text evidence="3">Belongs to the HAD-like hydrolase superfamily. CbbY/CbbZ/Gph/YieH family.</text>
</comment>
<dbReference type="NCBIfam" id="TIGR01549">
    <property type="entry name" value="HAD-SF-IA-v1"/>
    <property type="match status" value="1"/>
</dbReference>
<dbReference type="GO" id="GO:0005829">
    <property type="term" value="C:cytosol"/>
    <property type="evidence" value="ECO:0007669"/>
    <property type="project" value="TreeGrafter"/>
</dbReference>
<dbReference type="RefSeq" id="WP_294893786.1">
    <property type="nucleotide sequence ID" value="NZ_DLUI01000009.1"/>
</dbReference>
<dbReference type="EMBL" id="DLUI01000009">
    <property type="protein sequence ID" value="DAB39482.1"/>
    <property type="molecule type" value="Genomic_DNA"/>
</dbReference>
<gene>
    <name evidence="5" type="ORF">CFH83_00525</name>
</gene>
<evidence type="ECO:0000313" key="6">
    <source>
        <dbReference type="Proteomes" id="UP000228859"/>
    </source>
</evidence>